<comment type="caution">
    <text evidence="2">The sequence shown here is derived from an EMBL/GenBank/DDBJ whole genome shotgun (WGS) entry which is preliminary data.</text>
</comment>
<evidence type="ECO:0000256" key="1">
    <source>
        <dbReference type="SAM" id="SignalP"/>
    </source>
</evidence>
<sequence>MIRALLLATALTFPAATAMAQDDEPGRLSLSATGEVQAVPDMATVRSGVVTEARTASEALNANSRRMNGVFAALARAGIAREDIQTSNLQINPVWSNYSAGEERRITGYRATNTVTARVDELDELGQTIDALVSSGANNIEGVTFGLEDDAAARREARLRAVAELRETAELYAGALNVELGRLLEFSESGGYSPQPTAMFARAESFDAATPVAAGQLTISVTITGVYAIED</sequence>
<name>A0ABU7LS10_9PROT</name>
<dbReference type="InterPro" id="IPR052022">
    <property type="entry name" value="26kDa_periplasmic_antigen"/>
</dbReference>
<evidence type="ECO:0000313" key="3">
    <source>
        <dbReference type="Proteomes" id="UP001354971"/>
    </source>
</evidence>
<dbReference type="InterPro" id="IPR007497">
    <property type="entry name" value="SIMPL/DUF541"/>
</dbReference>
<dbReference type="PANTHER" id="PTHR34387">
    <property type="entry name" value="SLR1258 PROTEIN"/>
    <property type="match status" value="1"/>
</dbReference>
<dbReference type="Gene3D" id="3.30.110.170">
    <property type="entry name" value="Protein of unknown function (DUF541), domain 1"/>
    <property type="match status" value="1"/>
</dbReference>
<accession>A0ABU7LS10</accession>
<organism evidence="2 3">
    <name type="scientific">Hyphobacterium lacteum</name>
    <dbReference type="NCBI Taxonomy" id="3116575"/>
    <lineage>
        <taxon>Bacteria</taxon>
        <taxon>Pseudomonadati</taxon>
        <taxon>Pseudomonadota</taxon>
        <taxon>Alphaproteobacteria</taxon>
        <taxon>Maricaulales</taxon>
        <taxon>Maricaulaceae</taxon>
        <taxon>Hyphobacterium</taxon>
    </lineage>
</organism>
<dbReference type="Proteomes" id="UP001354971">
    <property type="component" value="Unassembled WGS sequence"/>
</dbReference>
<dbReference type="PANTHER" id="PTHR34387:SF1">
    <property type="entry name" value="PERIPLASMIC IMMUNOGENIC PROTEIN"/>
    <property type="match status" value="1"/>
</dbReference>
<protein>
    <submittedName>
        <fullName evidence="2">SIMPL domain-containing protein</fullName>
    </submittedName>
</protein>
<keyword evidence="1" id="KW-0732">Signal</keyword>
<dbReference type="Gene3D" id="3.30.70.2970">
    <property type="entry name" value="Protein of unknown function (DUF541), domain 2"/>
    <property type="match status" value="1"/>
</dbReference>
<keyword evidence="3" id="KW-1185">Reference proteome</keyword>
<dbReference type="Pfam" id="PF04402">
    <property type="entry name" value="SIMPL"/>
    <property type="match status" value="1"/>
</dbReference>
<reference evidence="2 3" key="1">
    <citation type="submission" date="2024-01" db="EMBL/GenBank/DDBJ databases">
        <title>Hyphobacterium bacterium isolated from marine sediment.</title>
        <authorList>
            <person name="Zhao S."/>
        </authorList>
    </citation>
    <scope>NUCLEOTIDE SEQUENCE [LARGE SCALE GENOMIC DNA]</scope>
    <source>
        <strain evidence="3">HN65</strain>
    </source>
</reference>
<dbReference type="EMBL" id="JAZDRP010000004">
    <property type="protein sequence ID" value="MEE2526374.1"/>
    <property type="molecule type" value="Genomic_DNA"/>
</dbReference>
<feature type="signal peptide" evidence="1">
    <location>
        <begin position="1"/>
        <end position="20"/>
    </location>
</feature>
<proteinExistence type="predicted"/>
<evidence type="ECO:0000313" key="2">
    <source>
        <dbReference type="EMBL" id="MEE2526374.1"/>
    </source>
</evidence>
<feature type="chain" id="PRO_5045137215" evidence="1">
    <location>
        <begin position="21"/>
        <end position="231"/>
    </location>
</feature>
<dbReference type="RefSeq" id="WP_330199037.1">
    <property type="nucleotide sequence ID" value="NZ_JAZDRP010000004.1"/>
</dbReference>
<gene>
    <name evidence="2" type="ORF">V0U79_08350</name>
</gene>